<evidence type="ECO:0000313" key="2">
    <source>
        <dbReference type="Proteomes" id="UP000789920"/>
    </source>
</evidence>
<protein>
    <submittedName>
        <fullName evidence="1">20288_t:CDS:1</fullName>
    </submittedName>
</protein>
<comment type="caution">
    <text evidence="1">The sequence shown here is derived from an EMBL/GenBank/DDBJ whole genome shotgun (WGS) entry which is preliminary data.</text>
</comment>
<dbReference type="EMBL" id="CAJVQC010099883">
    <property type="protein sequence ID" value="CAG8830782.1"/>
    <property type="molecule type" value="Genomic_DNA"/>
</dbReference>
<keyword evidence="2" id="KW-1185">Reference proteome</keyword>
<reference evidence="1" key="1">
    <citation type="submission" date="2021-06" db="EMBL/GenBank/DDBJ databases">
        <authorList>
            <person name="Kallberg Y."/>
            <person name="Tangrot J."/>
            <person name="Rosling A."/>
        </authorList>
    </citation>
    <scope>NUCLEOTIDE SEQUENCE</scope>
    <source>
        <strain evidence="1">MA461A</strain>
    </source>
</reference>
<proteinExistence type="predicted"/>
<gene>
    <name evidence="1" type="ORF">RPERSI_LOCUS27915</name>
</gene>
<feature type="non-terminal residue" evidence="1">
    <location>
        <position position="1"/>
    </location>
</feature>
<name>A0ACA9S979_9GLOM</name>
<dbReference type="Proteomes" id="UP000789920">
    <property type="component" value="Unassembled WGS sequence"/>
</dbReference>
<evidence type="ECO:0000313" key="1">
    <source>
        <dbReference type="EMBL" id="CAG8830782.1"/>
    </source>
</evidence>
<accession>A0ACA9S979</accession>
<organism evidence="1 2">
    <name type="scientific">Racocetra persica</name>
    <dbReference type="NCBI Taxonomy" id="160502"/>
    <lineage>
        <taxon>Eukaryota</taxon>
        <taxon>Fungi</taxon>
        <taxon>Fungi incertae sedis</taxon>
        <taxon>Mucoromycota</taxon>
        <taxon>Glomeromycotina</taxon>
        <taxon>Glomeromycetes</taxon>
        <taxon>Diversisporales</taxon>
        <taxon>Gigasporaceae</taxon>
        <taxon>Racocetra</taxon>
    </lineage>
</organism>
<sequence length="111" mass="12563">NKLSSDKFSEYESLGSELSGTELLDSKLSSTELSGIESSDSESSSSQSSSKENNWMDELFEFKLNIYTLMLDAAHKPDAFKKTSQNRFYIGNAKSTMQNKSENSEVFEYWI</sequence>